<sequence length="78" mass="8964">MEYDEAELQEAVLALLGAFEFESGRVWKRYPFSVMEAFHEQGWITDPHGRHESVYLTEEGLLKAKALAAKHFGKKPKL</sequence>
<gene>
    <name evidence="2" type="ORF">LNV07_09495</name>
</gene>
<comment type="caution">
    <text evidence="2">The sequence shown here is derived from an EMBL/GenBank/DDBJ whole genome shotgun (WGS) entry which is preliminary data.</text>
</comment>
<organism evidence="2 3">
    <name type="scientific">Roseateles oligotrophus</name>
    <dbReference type="NCBI Taxonomy" id="1769250"/>
    <lineage>
        <taxon>Bacteria</taxon>
        <taxon>Pseudomonadati</taxon>
        <taxon>Pseudomonadota</taxon>
        <taxon>Betaproteobacteria</taxon>
        <taxon>Burkholderiales</taxon>
        <taxon>Sphaerotilaceae</taxon>
        <taxon>Roseateles</taxon>
    </lineage>
</organism>
<evidence type="ECO:0000313" key="2">
    <source>
        <dbReference type="EMBL" id="MCV2368327.1"/>
    </source>
</evidence>
<proteinExistence type="predicted"/>
<accession>A0ABT2YE64</accession>
<name>A0ABT2YE64_9BURK</name>
<dbReference type="InterPro" id="IPR045489">
    <property type="entry name" value="DUF6429"/>
</dbReference>
<evidence type="ECO:0000259" key="1">
    <source>
        <dbReference type="Pfam" id="PF20008"/>
    </source>
</evidence>
<dbReference type="RefSeq" id="WP_263570931.1">
    <property type="nucleotide sequence ID" value="NZ_JAJIRN010000004.1"/>
</dbReference>
<keyword evidence="3" id="KW-1185">Reference proteome</keyword>
<dbReference type="EMBL" id="JAJIRN010000004">
    <property type="protein sequence ID" value="MCV2368327.1"/>
    <property type="molecule type" value="Genomic_DNA"/>
</dbReference>
<protein>
    <submittedName>
        <fullName evidence="2">DUF6429 family protein</fullName>
    </submittedName>
</protein>
<dbReference type="Pfam" id="PF20008">
    <property type="entry name" value="DUF6429"/>
    <property type="match status" value="1"/>
</dbReference>
<evidence type="ECO:0000313" key="3">
    <source>
        <dbReference type="Proteomes" id="UP001209701"/>
    </source>
</evidence>
<feature type="domain" description="DUF6429" evidence="1">
    <location>
        <begin position="4"/>
        <end position="74"/>
    </location>
</feature>
<dbReference type="Proteomes" id="UP001209701">
    <property type="component" value="Unassembled WGS sequence"/>
</dbReference>
<reference evidence="2 3" key="1">
    <citation type="submission" date="2021-11" db="EMBL/GenBank/DDBJ databases">
        <authorList>
            <person name="Liang Q."/>
            <person name="Mou H."/>
            <person name="Liu Z."/>
        </authorList>
    </citation>
    <scope>NUCLEOTIDE SEQUENCE [LARGE SCALE GENOMIC DNA]</scope>
    <source>
        <strain evidence="2 3">CHU3</strain>
    </source>
</reference>